<feature type="transmembrane region" description="Helical" evidence="12">
    <location>
        <begin position="71"/>
        <end position="95"/>
    </location>
</feature>
<evidence type="ECO:0000256" key="8">
    <source>
        <dbReference type="ARBA" id="ARBA00023065"/>
    </source>
</evidence>
<dbReference type="PANTHER" id="PTHR32024">
    <property type="entry name" value="TRK SYSTEM POTASSIUM UPTAKE PROTEIN TRKG-RELATED"/>
    <property type="match status" value="1"/>
</dbReference>
<keyword evidence="7 12" id="KW-1133">Transmembrane helix</keyword>
<feature type="binding site" evidence="11">
    <location>
        <position position="218"/>
    </location>
    <ligand>
        <name>K(+)</name>
        <dbReference type="ChEBI" id="CHEBI:29103"/>
    </ligand>
</feature>
<organism evidence="13 14">
    <name type="scientific">Ferrimonas sediminum</name>
    <dbReference type="NCBI Taxonomy" id="718193"/>
    <lineage>
        <taxon>Bacteria</taxon>
        <taxon>Pseudomonadati</taxon>
        <taxon>Pseudomonadota</taxon>
        <taxon>Gammaproteobacteria</taxon>
        <taxon>Alteromonadales</taxon>
        <taxon>Ferrimonadaceae</taxon>
        <taxon>Ferrimonas</taxon>
    </lineage>
</organism>
<dbReference type="InterPro" id="IPR004772">
    <property type="entry name" value="TrkH"/>
</dbReference>
<keyword evidence="14" id="KW-1185">Reference proteome</keyword>
<feature type="binding site" evidence="11">
    <location>
        <position position="429"/>
    </location>
    <ligand>
        <name>K(+)</name>
        <dbReference type="ChEBI" id="CHEBI:29103"/>
    </ligand>
</feature>
<name>A0A1G9A9S1_9GAMM</name>
<gene>
    <name evidence="13" type="ORF">SAMN04488540_12243</name>
</gene>
<feature type="transmembrane region" description="Helical" evidence="12">
    <location>
        <begin position="236"/>
        <end position="257"/>
    </location>
</feature>
<feature type="binding site" evidence="11">
    <location>
        <position position="313"/>
    </location>
    <ligand>
        <name>K(+)</name>
        <dbReference type="ChEBI" id="CHEBI:29103"/>
    </ligand>
</feature>
<dbReference type="RefSeq" id="WP_090368035.1">
    <property type="nucleotide sequence ID" value="NZ_FNEM01000022.1"/>
</dbReference>
<keyword evidence="5 12" id="KW-0812">Transmembrane</keyword>
<feature type="transmembrane region" description="Helical" evidence="12">
    <location>
        <begin position="453"/>
        <end position="474"/>
    </location>
</feature>
<dbReference type="GO" id="GO:0046872">
    <property type="term" value="F:metal ion binding"/>
    <property type="evidence" value="ECO:0007669"/>
    <property type="project" value="UniProtKB-KW"/>
</dbReference>
<feature type="binding site" evidence="11">
    <location>
        <position position="111"/>
    </location>
    <ligand>
        <name>K(+)</name>
        <dbReference type="ChEBI" id="CHEBI:29103"/>
    </ligand>
</feature>
<keyword evidence="4 10" id="KW-0633">Potassium transport</keyword>
<dbReference type="AlphaFoldDB" id="A0A1G9A9S1"/>
<sequence length="480" mass="52539">MINIRPLSFLLGLFLAVVAGLMLIPAGVSLYHAEGLAGEFFKSSMITFIAAMMAASTGFRSRLTLSTRDLYLFTTLTWVVVSLFAALPFTFYHHISYTDAFFETMSGITTTGSTVLSGLDDTAWSILIWRSLLQWLGGIGFIVMGVAIFPMLNVGGMRLFRTESSDWSDKWMPRTQLIGRSLVKVYLLLTVLCCLGYLAAGMTPFEAINHAMTTLSTGGYSTTDSSMTHFSSLAHWNGSLFMFLGGLPMLIFVQMMHMRSVRVWNDQQVKGYLAFVIAASLTLGWWLSREQQMEFFPALTLATFNLISVVTTTGFASTDYSAWGPAASIIFFFLMFVGACSGSTSGAIKIFRFQLAGAVLHKALRQQIHPSAQFPQRYNRRTISEDIVRSLVSFSMLFIATIVLLALFLVLVGVDPVSSLTGAVTAVTNVGPGLGEVIGPAGNFASLPDAAKWALSLGMLLGRLEIITVAVLLLPTFWRY</sequence>
<feature type="transmembrane region" description="Helical" evidence="12">
    <location>
        <begin position="181"/>
        <end position="200"/>
    </location>
</feature>
<dbReference type="Proteomes" id="UP000199527">
    <property type="component" value="Unassembled WGS sequence"/>
</dbReference>
<accession>A0A1G9A9S1</accession>
<feature type="transmembrane region" description="Helical" evidence="12">
    <location>
        <begin position="322"/>
        <end position="342"/>
    </location>
</feature>
<feature type="transmembrane region" description="Helical" evidence="12">
    <location>
        <begin position="387"/>
        <end position="412"/>
    </location>
</feature>
<evidence type="ECO:0000256" key="7">
    <source>
        <dbReference type="ARBA" id="ARBA00022989"/>
    </source>
</evidence>
<protein>
    <recommendedName>
        <fullName evidence="10">Trk system potassium uptake protein</fullName>
    </recommendedName>
</protein>
<dbReference type="PIRSF" id="PIRSF006247">
    <property type="entry name" value="TrkH"/>
    <property type="match status" value="1"/>
</dbReference>
<evidence type="ECO:0000256" key="1">
    <source>
        <dbReference type="ARBA" id="ARBA00004651"/>
    </source>
</evidence>
<feature type="transmembrane region" description="Helical" evidence="12">
    <location>
        <begin position="40"/>
        <end position="59"/>
    </location>
</feature>
<feature type="binding site" evidence="11">
    <location>
        <position position="430"/>
    </location>
    <ligand>
        <name>K(+)</name>
        <dbReference type="ChEBI" id="CHEBI:29103"/>
    </ligand>
</feature>
<dbReference type="Pfam" id="PF02386">
    <property type="entry name" value="TrkH"/>
    <property type="match status" value="2"/>
</dbReference>
<proteinExistence type="inferred from homology"/>
<dbReference type="OrthoDB" id="9810952at2"/>
<evidence type="ECO:0000256" key="4">
    <source>
        <dbReference type="ARBA" id="ARBA00022538"/>
    </source>
</evidence>
<keyword evidence="11" id="KW-0479">Metal-binding</keyword>
<evidence type="ECO:0000256" key="6">
    <source>
        <dbReference type="ARBA" id="ARBA00022958"/>
    </source>
</evidence>
<feature type="binding site" evidence="11">
    <location>
        <position position="110"/>
    </location>
    <ligand>
        <name>K(+)</name>
        <dbReference type="ChEBI" id="CHEBI:29103"/>
    </ligand>
</feature>
<comment type="subcellular location">
    <subcellularLocation>
        <location evidence="10">Cell inner membrane</location>
        <topology evidence="10">Multi-pass membrane protein</topology>
    </subcellularLocation>
    <subcellularLocation>
        <location evidence="1">Cell membrane</location>
        <topology evidence="1">Multi-pass membrane protein</topology>
    </subcellularLocation>
</comment>
<keyword evidence="6 10" id="KW-0630">Potassium</keyword>
<evidence type="ECO:0000256" key="11">
    <source>
        <dbReference type="PIRSR" id="PIRSR006247-1"/>
    </source>
</evidence>
<feature type="transmembrane region" description="Helical" evidence="12">
    <location>
        <begin position="269"/>
        <end position="287"/>
    </location>
</feature>
<reference evidence="14" key="1">
    <citation type="submission" date="2016-10" db="EMBL/GenBank/DDBJ databases">
        <authorList>
            <person name="Varghese N."/>
            <person name="Submissions S."/>
        </authorList>
    </citation>
    <scope>NUCLEOTIDE SEQUENCE [LARGE SCALE GENOMIC DNA]</scope>
    <source>
        <strain evidence="14">DSM 23317</strain>
    </source>
</reference>
<keyword evidence="8 10" id="KW-0406">Ion transport</keyword>
<feature type="binding site" evidence="11">
    <location>
        <position position="312"/>
    </location>
    <ligand>
        <name>K(+)</name>
        <dbReference type="ChEBI" id="CHEBI:29103"/>
    </ligand>
</feature>
<comment type="function">
    <text evidence="10">Low-affinity potassium transport system. Interacts with Trk system potassium uptake protein TrkA.</text>
</comment>
<evidence type="ECO:0000256" key="9">
    <source>
        <dbReference type="ARBA" id="ARBA00023136"/>
    </source>
</evidence>
<evidence type="ECO:0000256" key="2">
    <source>
        <dbReference type="ARBA" id="ARBA00022448"/>
    </source>
</evidence>
<keyword evidence="9 10" id="KW-0472">Membrane</keyword>
<evidence type="ECO:0000256" key="3">
    <source>
        <dbReference type="ARBA" id="ARBA00022475"/>
    </source>
</evidence>
<dbReference type="EMBL" id="FNEM01000022">
    <property type="protein sequence ID" value="SDK24013.1"/>
    <property type="molecule type" value="Genomic_DNA"/>
</dbReference>
<feature type="transmembrane region" description="Helical" evidence="12">
    <location>
        <begin position="135"/>
        <end position="160"/>
    </location>
</feature>
<dbReference type="GO" id="GO:0005886">
    <property type="term" value="C:plasma membrane"/>
    <property type="evidence" value="ECO:0007669"/>
    <property type="project" value="UniProtKB-SubCell"/>
</dbReference>
<dbReference type="GO" id="GO:0015379">
    <property type="term" value="F:potassium:chloride symporter activity"/>
    <property type="evidence" value="ECO:0007669"/>
    <property type="project" value="InterPro"/>
</dbReference>
<evidence type="ECO:0000313" key="14">
    <source>
        <dbReference type="Proteomes" id="UP000199527"/>
    </source>
</evidence>
<evidence type="ECO:0000256" key="12">
    <source>
        <dbReference type="SAM" id="Phobius"/>
    </source>
</evidence>
<evidence type="ECO:0000256" key="10">
    <source>
        <dbReference type="PIRNR" id="PIRNR006247"/>
    </source>
</evidence>
<dbReference type="InterPro" id="IPR003445">
    <property type="entry name" value="Cat_transpt"/>
</dbReference>
<evidence type="ECO:0000313" key="13">
    <source>
        <dbReference type="EMBL" id="SDK24013.1"/>
    </source>
</evidence>
<keyword evidence="3 10" id="KW-1003">Cell membrane</keyword>
<keyword evidence="2 10" id="KW-0813">Transport</keyword>
<keyword evidence="10" id="KW-0997">Cell inner membrane</keyword>
<comment type="similarity">
    <text evidence="10">Belongs to the TrkH potassium transport family.</text>
</comment>
<evidence type="ECO:0000256" key="5">
    <source>
        <dbReference type="ARBA" id="ARBA00022692"/>
    </source>
</evidence>
<dbReference type="PANTHER" id="PTHR32024:SF3">
    <property type="entry name" value="TRK SYSTEM POTASSIUM UPTAKE PROTEIN"/>
    <property type="match status" value="1"/>
</dbReference>